<dbReference type="AlphaFoldDB" id="A0A4Y2DXU9"/>
<reference evidence="1 2" key="1">
    <citation type="journal article" date="2019" name="Sci. Rep.">
        <title>Orb-weaving spider Araneus ventricosus genome elucidates the spidroin gene catalogue.</title>
        <authorList>
            <person name="Kono N."/>
            <person name="Nakamura H."/>
            <person name="Ohtoshi R."/>
            <person name="Moran D.A.P."/>
            <person name="Shinohara A."/>
            <person name="Yoshida Y."/>
            <person name="Fujiwara M."/>
            <person name="Mori M."/>
            <person name="Tomita M."/>
            <person name="Arakawa K."/>
        </authorList>
    </citation>
    <scope>NUCLEOTIDE SEQUENCE [LARGE SCALE GENOMIC DNA]</scope>
</reference>
<evidence type="ECO:0000313" key="2">
    <source>
        <dbReference type="Proteomes" id="UP000499080"/>
    </source>
</evidence>
<dbReference type="EMBL" id="BGPR01000445">
    <property type="protein sequence ID" value="GBM20628.1"/>
    <property type="molecule type" value="Genomic_DNA"/>
</dbReference>
<name>A0A4Y2DXU9_ARAVE</name>
<organism evidence="1 2">
    <name type="scientific">Araneus ventricosus</name>
    <name type="common">Orbweaver spider</name>
    <name type="synonym">Epeira ventricosa</name>
    <dbReference type="NCBI Taxonomy" id="182803"/>
    <lineage>
        <taxon>Eukaryota</taxon>
        <taxon>Metazoa</taxon>
        <taxon>Ecdysozoa</taxon>
        <taxon>Arthropoda</taxon>
        <taxon>Chelicerata</taxon>
        <taxon>Arachnida</taxon>
        <taxon>Araneae</taxon>
        <taxon>Araneomorphae</taxon>
        <taxon>Entelegynae</taxon>
        <taxon>Araneoidea</taxon>
        <taxon>Araneidae</taxon>
        <taxon>Araneus</taxon>
    </lineage>
</organism>
<sequence length="155" mass="17427">MHAIRFHSQICSYLEKSKRVKNRTWALLIELLPSRKQGPDRWVRLFCPIFEGSPTSTKTTRKNRIRHLLSTTKPPYSSTREQGQGSVGDPFPKKSIAGDPLLVIAGVTGVPDEKGHPMPNNSTLELDSRLPADWKRWMISWAHAGNGVLLFIRGG</sequence>
<keyword evidence="2" id="KW-1185">Reference proteome</keyword>
<evidence type="ECO:0000313" key="1">
    <source>
        <dbReference type="EMBL" id="GBM20628.1"/>
    </source>
</evidence>
<accession>A0A4Y2DXU9</accession>
<proteinExistence type="predicted"/>
<comment type="caution">
    <text evidence="1">The sequence shown here is derived from an EMBL/GenBank/DDBJ whole genome shotgun (WGS) entry which is preliminary data.</text>
</comment>
<gene>
    <name evidence="1" type="ORF">AVEN_230224_1</name>
</gene>
<dbReference type="OrthoDB" id="10344724at2759"/>
<protein>
    <submittedName>
        <fullName evidence="1">Uncharacterized protein</fullName>
    </submittedName>
</protein>
<dbReference type="Proteomes" id="UP000499080">
    <property type="component" value="Unassembled WGS sequence"/>
</dbReference>